<comment type="cofactor">
    <cofactor evidence="1">
        <name>pyridoxal 5'-phosphate</name>
        <dbReference type="ChEBI" id="CHEBI:597326"/>
    </cofactor>
</comment>
<dbReference type="InterPro" id="IPR052182">
    <property type="entry name" value="Glycogen/Maltodextrin_Phosph"/>
</dbReference>
<dbReference type="Pfam" id="PF00343">
    <property type="entry name" value="Phosphorylase"/>
    <property type="match status" value="1"/>
</dbReference>
<dbReference type="PROSITE" id="PS00102">
    <property type="entry name" value="PHOSPHORYLASE"/>
    <property type="match status" value="1"/>
</dbReference>
<evidence type="ECO:0000256" key="4">
    <source>
        <dbReference type="ARBA" id="ARBA00022676"/>
    </source>
</evidence>
<sequence length="536" mass="61691">MKRQLPKVAYFCMEYGLDSSFKIYSGGLGILAGDYLKGAKDNSLPVVGIGIKWKQGYVEQRIDEKGNLYDCFRNYDYDFLEDTGIKVRVKIRQNDVYCKVWKVDSFGNADLYLLDVDIEENNDRWITGRLYGGGAEERIAQEMVLGIGGVRALRALNIPVDIYHFNEGHAVLAGLELMKEKMNTSMSFDKAWESTRKEIVFTTHTPVKAGNEKHRIETLVYMGANLGFSIEQMSRIGGIPFNMTVAALILSRKSNAVSKLHVETANKMWAKIKNRSKIIGITNAIHIGTWADKRMRKKFVNLDEMWNNHMEIKKELINFVERRCGVRLNLDALLIGFSRRSASYKRSDLIFKDEKRLEKYLKNGKVQIIFSGKAHPFDIKGKKIVLNLVEMSRKYPNSVVFMENYDIEIGKMLTRGCDVWLNNPRRLNEASGTSGMKAAMNGVLNCSILDGWWPEVCKNSINGWAIGDENIPKTVEEQDERDAKALYDTLLERVIPTYYNHHQKWLKMMKESIESTKTFFSIDRMINDYYKLLYKK</sequence>
<keyword evidence="4" id="KW-0328">Glycosyltransferase</keyword>
<evidence type="ECO:0000256" key="1">
    <source>
        <dbReference type="ARBA" id="ARBA00001933"/>
    </source>
</evidence>
<evidence type="ECO:0000256" key="6">
    <source>
        <dbReference type="ARBA" id="ARBA00022898"/>
    </source>
</evidence>
<dbReference type="InterPro" id="IPR035090">
    <property type="entry name" value="Pyridoxal_P_attach_site"/>
</dbReference>
<dbReference type="PANTHER" id="PTHR42655">
    <property type="entry name" value="GLYCOGEN PHOSPHORYLASE"/>
    <property type="match status" value="1"/>
</dbReference>
<dbReference type="InterPro" id="IPR011834">
    <property type="entry name" value="Agluc_phsphrylas"/>
</dbReference>
<dbReference type="AlphaFoldDB" id="X1REW5"/>
<evidence type="ECO:0000256" key="3">
    <source>
        <dbReference type="ARBA" id="ARBA00012591"/>
    </source>
</evidence>
<dbReference type="EMBL" id="BARW01000256">
    <property type="protein sequence ID" value="GAI61695.1"/>
    <property type="molecule type" value="Genomic_DNA"/>
</dbReference>
<dbReference type="NCBIfam" id="TIGR02094">
    <property type="entry name" value="more_P_ylases"/>
    <property type="match status" value="1"/>
</dbReference>
<organism evidence="8">
    <name type="scientific">marine sediment metagenome</name>
    <dbReference type="NCBI Taxonomy" id="412755"/>
    <lineage>
        <taxon>unclassified sequences</taxon>
        <taxon>metagenomes</taxon>
        <taxon>ecological metagenomes</taxon>
    </lineage>
</organism>
<keyword evidence="6" id="KW-0663">Pyridoxal phosphate</keyword>
<proteinExistence type="inferred from homology"/>
<dbReference type="Gene3D" id="3.40.50.2000">
    <property type="entry name" value="Glycogen Phosphorylase B"/>
    <property type="match status" value="3"/>
</dbReference>
<dbReference type="PANTHER" id="PTHR42655:SF1">
    <property type="entry name" value="GLYCOGEN PHOSPHORYLASE"/>
    <property type="match status" value="1"/>
</dbReference>
<evidence type="ECO:0000256" key="7">
    <source>
        <dbReference type="ARBA" id="ARBA00023277"/>
    </source>
</evidence>
<evidence type="ECO:0000256" key="2">
    <source>
        <dbReference type="ARBA" id="ARBA00006047"/>
    </source>
</evidence>
<dbReference type="GO" id="GO:0030170">
    <property type="term" value="F:pyridoxal phosphate binding"/>
    <property type="evidence" value="ECO:0007669"/>
    <property type="project" value="InterPro"/>
</dbReference>
<dbReference type="InterPro" id="IPR000811">
    <property type="entry name" value="Glyco_trans_35"/>
</dbReference>
<evidence type="ECO:0000256" key="5">
    <source>
        <dbReference type="ARBA" id="ARBA00022679"/>
    </source>
</evidence>
<comment type="similarity">
    <text evidence="2">Belongs to the glycogen phosphorylase family.</text>
</comment>
<gene>
    <name evidence="8" type="ORF">S12H4_01332</name>
</gene>
<dbReference type="GO" id="GO:0008184">
    <property type="term" value="F:glycogen phosphorylase activity"/>
    <property type="evidence" value="ECO:0007669"/>
    <property type="project" value="InterPro"/>
</dbReference>
<dbReference type="GO" id="GO:0005975">
    <property type="term" value="P:carbohydrate metabolic process"/>
    <property type="evidence" value="ECO:0007669"/>
    <property type="project" value="InterPro"/>
</dbReference>
<keyword evidence="5" id="KW-0808">Transferase</keyword>
<dbReference type="SUPFAM" id="SSF53756">
    <property type="entry name" value="UDP-Glycosyltransferase/glycogen phosphorylase"/>
    <property type="match status" value="1"/>
</dbReference>
<keyword evidence="7" id="KW-0119">Carbohydrate metabolism</keyword>
<accession>X1REW5</accession>
<protein>
    <recommendedName>
        <fullName evidence="3">glycogen phosphorylase</fullName>
        <ecNumber evidence="3">2.4.1.1</ecNumber>
    </recommendedName>
</protein>
<dbReference type="EC" id="2.4.1.1" evidence="3"/>
<comment type="caution">
    <text evidence="8">The sequence shown here is derived from an EMBL/GenBank/DDBJ whole genome shotgun (WGS) entry which is preliminary data.</text>
</comment>
<reference evidence="8" key="1">
    <citation type="journal article" date="2014" name="Front. Microbiol.">
        <title>High frequency of phylogenetically diverse reductive dehalogenase-homologous genes in deep subseafloor sedimentary metagenomes.</title>
        <authorList>
            <person name="Kawai M."/>
            <person name="Futagami T."/>
            <person name="Toyoda A."/>
            <person name="Takaki Y."/>
            <person name="Nishi S."/>
            <person name="Hori S."/>
            <person name="Arai W."/>
            <person name="Tsubouchi T."/>
            <person name="Morono Y."/>
            <person name="Uchiyama I."/>
            <person name="Ito T."/>
            <person name="Fujiyama A."/>
            <person name="Inagaki F."/>
            <person name="Takami H."/>
        </authorList>
    </citation>
    <scope>NUCLEOTIDE SEQUENCE</scope>
    <source>
        <strain evidence="8">Expedition CK06-06</strain>
    </source>
</reference>
<evidence type="ECO:0000313" key="8">
    <source>
        <dbReference type="EMBL" id="GAI61695.1"/>
    </source>
</evidence>
<name>X1REW5_9ZZZZ</name>